<name>A0A433QLQ8_9FUNG</name>
<dbReference type="InterPro" id="IPR022234">
    <property type="entry name" value="DUF3759"/>
</dbReference>
<dbReference type="Pfam" id="PF12585">
    <property type="entry name" value="DUF3759"/>
    <property type="match status" value="1"/>
</dbReference>
<dbReference type="EMBL" id="RBNJ01003636">
    <property type="protein sequence ID" value="RUS30711.1"/>
    <property type="molecule type" value="Genomic_DNA"/>
</dbReference>
<dbReference type="PANTHER" id="PTHR37450:SF1">
    <property type="entry name" value="CIPC PROTEIN"/>
    <property type="match status" value="1"/>
</dbReference>
<dbReference type="PANTHER" id="PTHR37450">
    <property type="entry name" value="CIPC PROTEIN"/>
    <property type="match status" value="1"/>
</dbReference>
<proteinExistence type="predicted"/>
<evidence type="ECO:0000313" key="2">
    <source>
        <dbReference type="Proteomes" id="UP000274822"/>
    </source>
</evidence>
<reference evidence="1 2" key="1">
    <citation type="journal article" date="2018" name="New Phytol.">
        <title>Phylogenomics of Endogonaceae and evolution of mycorrhizas within Mucoromycota.</title>
        <authorList>
            <person name="Chang Y."/>
            <person name="Desiro A."/>
            <person name="Na H."/>
            <person name="Sandor L."/>
            <person name="Lipzen A."/>
            <person name="Clum A."/>
            <person name="Barry K."/>
            <person name="Grigoriev I.V."/>
            <person name="Martin F.M."/>
            <person name="Stajich J.E."/>
            <person name="Smith M.E."/>
            <person name="Bonito G."/>
            <person name="Spatafora J.W."/>
        </authorList>
    </citation>
    <scope>NUCLEOTIDE SEQUENCE [LARGE SCALE GENOMIC DNA]</scope>
    <source>
        <strain evidence="1 2">AD002</strain>
    </source>
</reference>
<organism evidence="1 2">
    <name type="scientific">Jimgerdemannia flammicorona</name>
    <dbReference type="NCBI Taxonomy" id="994334"/>
    <lineage>
        <taxon>Eukaryota</taxon>
        <taxon>Fungi</taxon>
        <taxon>Fungi incertae sedis</taxon>
        <taxon>Mucoromycota</taxon>
        <taxon>Mucoromycotina</taxon>
        <taxon>Endogonomycetes</taxon>
        <taxon>Endogonales</taxon>
        <taxon>Endogonaceae</taxon>
        <taxon>Jimgerdemannia</taxon>
    </lineage>
</organism>
<dbReference type="AlphaFoldDB" id="A0A433QLQ8"/>
<keyword evidence="2" id="KW-1185">Reference proteome</keyword>
<protein>
    <submittedName>
        <fullName evidence="1">Uncharacterized protein</fullName>
    </submittedName>
</protein>
<comment type="caution">
    <text evidence="1">The sequence shown here is derived from an EMBL/GenBank/DDBJ whole genome shotgun (WGS) entry which is preliminary data.</text>
</comment>
<evidence type="ECO:0000313" key="1">
    <source>
        <dbReference type="EMBL" id="RUS30711.1"/>
    </source>
</evidence>
<accession>A0A433QLQ8</accession>
<dbReference type="Proteomes" id="UP000274822">
    <property type="component" value="Unassembled WGS sequence"/>
</dbReference>
<gene>
    <name evidence="1" type="ORF">BC938DRAFT_479049</name>
</gene>
<sequence>MINGTITFKAIKAYEDYQKKNSKPDNHALTKEIFTSLAGTTINCLVETKDLDTLEAAKAKHYAKKETEALYTSKYE</sequence>